<comment type="similarity">
    <text evidence="1">Belongs to the short-chain dehydrogenases/reductases (SDR) family.</text>
</comment>
<dbReference type="CDD" id="cd05233">
    <property type="entry name" value="SDR_c"/>
    <property type="match status" value="1"/>
</dbReference>
<proteinExistence type="inferred from homology"/>
<keyword evidence="4" id="KW-1185">Reference proteome</keyword>
<dbReference type="InterPro" id="IPR036291">
    <property type="entry name" value="NAD(P)-bd_dom_sf"/>
</dbReference>
<dbReference type="Proteomes" id="UP001492380">
    <property type="component" value="Unassembled WGS sequence"/>
</dbReference>
<dbReference type="InterPro" id="IPR002347">
    <property type="entry name" value="SDR_fam"/>
</dbReference>
<dbReference type="SUPFAM" id="SSF51735">
    <property type="entry name" value="NAD(P)-binding Rossmann-fold domains"/>
    <property type="match status" value="1"/>
</dbReference>
<evidence type="ECO:0000313" key="3">
    <source>
        <dbReference type="EMBL" id="KAK8244689.1"/>
    </source>
</evidence>
<dbReference type="EMBL" id="JBBWRZ010000002">
    <property type="protein sequence ID" value="KAK8244689.1"/>
    <property type="molecule type" value="Genomic_DNA"/>
</dbReference>
<dbReference type="PRINTS" id="PR00081">
    <property type="entry name" value="GDHRDH"/>
</dbReference>
<evidence type="ECO:0000256" key="2">
    <source>
        <dbReference type="ARBA" id="ARBA00023002"/>
    </source>
</evidence>
<dbReference type="Pfam" id="PF00106">
    <property type="entry name" value="adh_short"/>
    <property type="match status" value="1"/>
</dbReference>
<evidence type="ECO:0000256" key="1">
    <source>
        <dbReference type="ARBA" id="ARBA00006484"/>
    </source>
</evidence>
<evidence type="ECO:0000313" key="4">
    <source>
        <dbReference type="Proteomes" id="UP001492380"/>
    </source>
</evidence>
<comment type="caution">
    <text evidence="3">The sequence shown here is derived from an EMBL/GenBank/DDBJ whole genome shotgun (WGS) entry which is preliminary data.</text>
</comment>
<name>A0ABR1Z277_9PEZI</name>
<accession>A0ABR1Z277</accession>
<organism evidence="3 4">
    <name type="scientific">Phyllosticta capitalensis</name>
    <dbReference type="NCBI Taxonomy" id="121624"/>
    <lineage>
        <taxon>Eukaryota</taxon>
        <taxon>Fungi</taxon>
        <taxon>Dikarya</taxon>
        <taxon>Ascomycota</taxon>
        <taxon>Pezizomycotina</taxon>
        <taxon>Dothideomycetes</taxon>
        <taxon>Dothideomycetes incertae sedis</taxon>
        <taxon>Botryosphaeriales</taxon>
        <taxon>Phyllostictaceae</taxon>
        <taxon>Phyllosticta</taxon>
    </lineage>
</organism>
<gene>
    <name evidence="3" type="ORF">HDK90DRAFT_463498</name>
</gene>
<dbReference type="PANTHER" id="PTHR42760">
    <property type="entry name" value="SHORT-CHAIN DEHYDROGENASES/REDUCTASES FAMILY MEMBER"/>
    <property type="match status" value="1"/>
</dbReference>
<protein>
    <submittedName>
        <fullName evidence="3">NAD-P-binding protein</fullName>
    </submittedName>
</protein>
<reference evidence="3 4" key="1">
    <citation type="submission" date="2024-04" db="EMBL/GenBank/DDBJ databases">
        <title>Phyllosticta paracitricarpa is synonymous to the EU quarantine fungus P. citricarpa based on phylogenomic analyses.</title>
        <authorList>
            <consortium name="Lawrence Berkeley National Laboratory"/>
            <person name="Van Ingen-Buijs V.A."/>
            <person name="Van Westerhoven A.C."/>
            <person name="Haridas S."/>
            <person name="Skiadas P."/>
            <person name="Martin F."/>
            <person name="Groenewald J.Z."/>
            <person name="Crous P.W."/>
            <person name="Seidl M.F."/>
        </authorList>
    </citation>
    <scope>NUCLEOTIDE SEQUENCE [LARGE SCALE GENOMIC DNA]</scope>
    <source>
        <strain evidence="3 4">CBS 123374</strain>
    </source>
</reference>
<keyword evidence="2" id="KW-0560">Oxidoreductase</keyword>
<dbReference type="Gene3D" id="3.40.50.720">
    <property type="entry name" value="NAD(P)-binding Rossmann-like Domain"/>
    <property type="match status" value="1"/>
</dbReference>
<dbReference type="PANTHER" id="PTHR42760:SF37">
    <property type="entry name" value="CLAVALDEHYDE DEHYDROGENASE"/>
    <property type="match status" value="1"/>
</dbReference>
<sequence length="304" mass="32607">MGQSSSTEKEVLDSGVNWTTTIHNDTYPFISPTQLNLAGKAIFITGASKGIGRQLALSYARAGASRIAIGARSPLDELAAEIAAAATDAGHAAPTVVAVPLDVCDKASVEAAVSTISRAFDGQLDILINNAGYLAPFTPIADSDPDAWWRTWEVNIKGPYLVSRAALPLLLASPSGAKTIIGLSSAGAHHVMSGASAYQTTKLALLRFTEFFNAEYAAQGLVAYCVHPGGVPTELAWGMPQAFAEKILVDTPELAADAMVWLSSERREWLRGRYVSCTWDMEELLSRRAEIEEKDLLKVRMRVV</sequence>